<name>A0AAN6SBT7_9PEZI</name>
<evidence type="ECO:0000313" key="3">
    <source>
        <dbReference type="Proteomes" id="UP001303222"/>
    </source>
</evidence>
<organism evidence="2 3">
    <name type="scientific">Pseudoneurospora amorphoporcata</name>
    <dbReference type="NCBI Taxonomy" id="241081"/>
    <lineage>
        <taxon>Eukaryota</taxon>
        <taxon>Fungi</taxon>
        <taxon>Dikarya</taxon>
        <taxon>Ascomycota</taxon>
        <taxon>Pezizomycotina</taxon>
        <taxon>Sordariomycetes</taxon>
        <taxon>Sordariomycetidae</taxon>
        <taxon>Sordariales</taxon>
        <taxon>Sordariaceae</taxon>
        <taxon>Pseudoneurospora</taxon>
    </lineage>
</organism>
<comment type="caution">
    <text evidence="2">The sequence shown here is derived from an EMBL/GenBank/DDBJ whole genome shotgun (WGS) entry which is preliminary data.</text>
</comment>
<feature type="transmembrane region" description="Helical" evidence="1">
    <location>
        <begin position="106"/>
        <end position="124"/>
    </location>
</feature>
<gene>
    <name evidence="2" type="ORF">QBC32DRAFT_72700</name>
</gene>
<keyword evidence="1" id="KW-1133">Transmembrane helix</keyword>
<keyword evidence="1" id="KW-0472">Membrane</keyword>
<accession>A0AAN6SBT7</accession>
<keyword evidence="1" id="KW-0812">Transmembrane</keyword>
<reference evidence="2" key="1">
    <citation type="journal article" date="2023" name="Mol. Phylogenet. Evol.">
        <title>Genome-scale phylogeny and comparative genomics of the fungal order Sordariales.</title>
        <authorList>
            <person name="Hensen N."/>
            <person name="Bonometti L."/>
            <person name="Westerberg I."/>
            <person name="Brannstrom I.O."/>
            <person name="Guillou S."/>
            <person name="Cros-Aarteil S."/>
            <person name="Calhoun S."/>
            <person name="Haridas S."/>
            <person name="Kuo A."/>
            <person name="Mondo S."/>
            <person name="Pangilinan J."/>
            <person name="Riley R."/>
            <person name="LaButti K."/>
            <person name="Andreopoulos B."/>
            <person name="Lipzen A."/>
            <person name="Chen C."/>
            <person name="Yan M."/>
            <person name="Daum C."/>
            <person name="Ng V."/>
            <person name="Clum A."/>
            <person name="Steindorff A."/>
            <person name="Ohm R.A."/>
            <person name="Martin F."/>
            <person name="Silar P."/>
            <person name="Natvig D.O."/>
            <person name="Lalanne C."/>
            <person name="Gautier V."/>
            <person name="Ament-Velasquez S.L."/>
            <person name="Kruys A."/>
            <person name="Hutchinson M.I."/>
            <person name="Powell A.J."/>
            <person name="Barry K."/>
            <person name="Miller A.N."/>
            <person name="Grigoriev I.V."/>
            <person name="Debuchy R."/>
            <person name="Gladieux P."/>
            <person name="Hiltunen Thoren M."/>
            <person name="Johannesson H."/>
        </authorList>
    </citation>
    <scope>NUCLEOTIDE SEQUENCE</scope>
    <source>
        <strain evidence="2">CBS 626.80</strain>
    </source>
</reference>
<dbReference type="AlphaFoldDB" id="A0AAN6SBT7"/>
<sequence length="213" mass="23180">MREPTSPADPSSITSYSLSVALALLPKPKKHRPASVMSDHTQIAEWYTITTTTTKQGYHHSHFPSQLLLSLDPPNPIITQLARPNIHHNNSPPPSHPLFLLPPLDFFILLLLLAVLLGIIILRIRISKTTISLLSANHQHNVVPQPRLEGSDHAAIGAGKRFLEVNDFGLDVTQDVRVTGGRGEGQDVRRLGDKGGCLLVEGGVGRVGTGIWC</sequence>
<proteinExistence type="predicted"/>
<evidence type="ECO:0000313" key="2">
    <source>
        <dbReference type="EMBL" id="KAK3947870.1"/>
    </source>
</evidence>
<dbReference type="Proteomes" id="UP001303222">
    <property type="component" value="Unassembled WGS sequence"/>
</dbReference>
<keyword evidence="3" id="KW-1185">Reference proteome</keyword>
<evidence type="ECO:0000256" key="1">
    <source>
        <dbReference type="SAM" id="Phobius"/>
    </source>
</evidence>
<dbReference type="EMBL" id="MU859304">
    <property type="protein sequence ID" value="KAK3947870.1"/>
    <property type="molecule type" value="Genomic_DNA"/>
</dbReference>
<protein>
    <submittedName>
        <fullName evidence="2">Uncharacterized protein</fullName>
    </submittedName>
</protein>
<reference evidence="2" key="2">
    <citation type="submission" date="2023-06" db="EMBL/GenBank/DDBJ databases">
        <authorList>
            <consortium name="Lawrence Berkeley National Laboratory"/>
            <person name="Mondo S.J."/>
            <person name="Hensen N."/>
            <person name="Bonometti L."/>
            <person name="Westerberg I."/>
            <person name="Brannstrom I.O."/>
            <person name="Guillou S."/>
            <person name="Cros-Aarteil S."/>
            <person name="Calhoun S."/>
            <person name="Haridas S."/>
            <person name="Kuo A."/>
            <person name="Pangilinan J."/>
            <person name="Riley R."/>
            <person name="Labutti K."/>
            <person name="Andreopoulos B."/>
            <person name="Lipzen A."/>
            <person name="Chen C."/>
            <person name="Yanf M."/>
            <person name="Daum C."/>
            <person name="Ng V."/>
            <person name="Clum A."/>
            <person name="Steindorff A."/>
            <person name="Ohm R."/>
            <person name="Martin F."/>
            <person name="Silar P."/>
            <person name="Natvig D."/>
            <person name="Lalanne C."/>
            <person name="Gautier V."/>
            <person name="Ament-Velasquez S.L."/>
            <person name="Kruys A."/>
            <person name="Hutchinson M.I."/>
            <person name="Powell A.J."/>
            <person name="Barry K."/>
            <person name="Miller A.N."/>
            <person name="Grigoriev I.V."/>
            <person name="Debuchy R."/>
            <person name="Gladieux P."/>
            <person name="Thoren M.H."/>
            <person name="Johannesson H."/>
        </authorList>
    </citation>
    <scope>NUCLEOTIDE SEQUENCE</scope>
    <source>
        <strain evidence="2">CBS 626.80</strain>
    </source>
</reference>